<gene>
    <name evidence="2" type="ORF">EGK74_10780</name>
</gene>
<protein>
    <recommendedName>
        <fullName evidence="1">Tc1-like transposase DDE domain-containing protein</fullName>
    </recommendedName>
</protein>
<evidence type="ECO:0000259" key="1">
    <source>
        <dbReference type="Pfam" id="PF13358"/>
    </source>
</evidence>
<organism evidence="2 3">
    <name type="scientific">Neisseria weixii</name>
    <dbReference type="NCBI Taxonomy" id="1853276"/>
    <lineage>
        <taxon>Bacteria</taxon>
        <taxon>Pseudomonadati</taxon>
        <taxon>Pseudomonadota</taxon>
        <taxon>Betaproteobacteria</taxon>
        <taxon>Neisseriales</taxon>
        <taxon>Neisseriaceae</taxon>
        <taxon>Neisseria</taxon>
    </lineage>
</organism>
<dbReference type="PANTHER" id="PTHR46564:SF1">
    <property type="entry name" value="TRANSPOSASE"/>
    <property type="match status" value="1"/>
</dbReference>
<comment type="caution">
    <text evidence="2">The sequence shown here is derived from an EMBL/GenBank/DDBJ whole genome shotgun (WGS) entry which is preliminary data.</text>
</comment>
<dbReference type="PANTHER" id="PTHR46564">
    <property type="entry name" value="TRANSPOSASE"/>
    <property type="match status" value="1"/>
</dbReference>
<dbReference type="Gene3D" id="3.30.420.10">
    <property type="entry name" value="Ribonuclease H-like superfamily/Ribonuclease H"/>
    <property type="match status" value="1"/>
</dbReference>
<evidence type="ECO:0000313" key="2">
    <source>
        <dbReference type="EMBL" id="RPD84719.1"/>
    </source>
</evidence>
<keyword evidence="3" id="KW-1185">Reference proteome</keyword>
<dbReference type="AlphaFoldDB" id="A0A3N4MZS1"/>
<dbReference type="OrthoDB" id="9772604at2"/>
<proteinExistence type="predicted"/>
<accession>A0A3N4MZS1</accession>
<dbReference type="GO" id="GO:0003676">
    <property type="term" value="F:nucleic acid binding"/>
    <property type="evidence" value="ECO:0007669"/>
    <property type="project" value="InterPro"/>
</dbReference>
<name>A0A3N4MZS1_9NEIS</name>
<dbReference type="EMBL" id="RPFL01000035">
    <property type="protein sequence ID" value="RPD84719.1"/>
    <property type="molecule type" value="Genomic_DNA"/>
</dbReference>
<sequence>MLIPNLPEGSMVVMDNAAFHKGEAQQLPEEKGHTVLRLPPYSPDLNPIERCWAAVKSLRRKWRLDDVDVLFGRVLGVEN</sequence>
<dbReference type="InterPro" id="IPR036397">
    <property type="entry name" value="RNaseH_sf"/>
</dbReference>
<dbReference type="Proteomes" id="UP000272412">
    <property type="component" value="Unassembled WGS sequence"/>
</dbReference>
<feature type="domain" description="Tc1-like transposase DDE" evidence="1">
    <location>
        <begin position="8"/>
        <end position="66"/>
    </location>
</feature>
<dbReference type="RefSeq" id="WP_123804786.1">
    <property type="nucleotide sequence ID" value="NZ_RPFL01000035.1"/>
</dbReference>
<reference evidence="2 3" key="1">
    <citation type="submission" date="2018-11" db="EMBL/GenBank/DDBJ databases">
        <title>Neisseria weixii sp. nov. isolated from the rectal contents of plateau pika (Ochotona cruzoniae).</title>
        <authorList>
            <person name="Zhang G."/>
        </authorList>
    </citation>
    <scope>NUCLEOTIDE SEQUENCE [LARGE SCALE GENOMIC DNA]</scope>
    <source>
        <strain evidence="2 3">10009</strain>
    </source>
</reference>
<dbReference type="InterPro" id="IPR038717">
    <property type="entry name" value="Tc1-like_DDE_dom"/>
</dbReference>
<evidence type="ECO:0000313" key="3">
    <source>
        <dbReference type="Proteomes" id="UP000272412"/>
    </source>
</evidence>
<dbReference type="Pfam" id="PF13358">
    <property type="entry name" value="DDE_3"/>
    <property type="match status" value="1"/>
</dbReference>